<dbReference type="Proteomes" id="UP000017090">
    <property type="component" value="Unassembled WGS sequence"/>
</dbReference>
<dbReference type="Pfam" id="PF02153">
    <property type="entry name" value="PDH_N"/>
    <property type="match status" value="1"/>
</dbReference>
<name>U7UHT1_9FIRM</name>
<dbReference type="GO" id="GO:0004665">
    <property type="term" value="F:prephenate dehydrogenase (NADP+) activity"/>
    <property type="evidence" value="ECO:0007669"/>
    <property type="project" value="InterPro"/>
</dbReference>
<dbReference type="InterPro" id="IPR050812">
    <property type="entry name" value="Preph/Arog_dehydrog"/>
</dbReference>
<dbReference type="RefSeq" id="WP_023054243.1">
    <property type="nucleotide sequence ID" value="NZ_AWXA01000048.1"/>
</dbReference>
<dbReference type="GO" id="GO:0006571">
    <property type="term" value="P:tyrosine biosynthetic process"/>
    <property type="evidence" value="ECO:0007669"/>
    <property type="project" value="InterPro"/>
</dbReference>
<dbReference type="GO" id="GO:0070403">
    <property type="term" value="F:NAD+ binding"/>
    <property type="evidence" value="ECO:0007669"/>
    <property type="project" value="InterPro"/>
</dbReference>
<proteinExistence type="inferred from homology"/>
<evidence type="ECO:0000256" key="2">
    <source>
        <dbReference type="ARBA" id="ARBA00023002"/>
    </source>
</evidence>
<dbReference type="PANTHER" id="PTHR21363">
    <property type="entry name" value="PREPHENATE DEHYDROGENASE"/>
    <property type="match status" value="1"/>
</dbReference>
<dbReference type="OrthoDB" id="9802008at2"/>
<dbReference type="eggNOG" id="COG0287">
    <property type="taxonomic scope" value="Bacteria"/>
</dbReference>
<accession>U7UHT1</accession>
<dbReference type="InterPro" id="IPR008927">
    <property type="entry name" value="6-PGluconate_DH-like_C_sf"/>
</dbReference>
<sequence length="287" mass="31004">MNENLVDRCVAIVGLGLMGGSYAKALKRRGVKRILAFDADQRTLENGLADGCVDEIYTTGGTVLRDAALIIFCTPAAVMCRFIKANAAHFSPHVVITDIAGIKGNLAVAVKPYLGDGMDFVAGHPMAGCDGQGYGRSRADIFDGANYILIPTPDNKGENIDAIAAMAKDLGCARVACVTAAEHDRLIAYTSNLPHVLATALINCEAMDEATKYFIAGSFRDGTRVANINAPLWRDLLLSNRENVLHEITAFQQTLGHFAKLLEAKDGARLKAFLEEASRRRRDLLHE</sequence>
<evidence type="ECO:0000256" key="1">
    <source>
        <dbReference type="ARBA" id="ARBA00007964"/>
    </source>
</evidence>
<gene>
    <name evidence="5" type="ORF">HMPREF1250_0661</name>
</gene>
<dbReference type="Gene3D" id="3.40.50.720">
    <property type="entry name" value="NAD(P)-binding Rossmann-like Domain"/>
    <property type="match status" value="1"/>
</dbReference>
<dbReference type="Pfam" id="PF20463">
    <property type="entry name" value="PDH_C"/>
    <property type="match status" value="1"/>
</dbReference>
<dbReference type="PATRIC" id="fig|1111454.3.peg.1779"/>
<dbReference type="InterPro" id="IPR046826">
    <property type="entry name" value="PDH_N"/>
</dbReference>
<protein>
    <submittedName>
        <fullName evidence="5">Prephenate dehydrogenase</fullName>
        <ecNumber evidence="5">1.3.1.12</ecNumber>
    </submittedName>
</protein>
<dbReference type="PROSITE" id="PS51176">
    <property type="entry name" value="PDH_ADH"/>
    <property type="match status" value="1"/>
</dbReference>
<dbReference type="SUPFAM" id="SSF51735">
    <property type="entry name" value="NAD(P)-binding Rossmann-fold domains"/>
    <property type="match status" value="1"/>
</dbReference>
<reference evidence="5 6" key="1">
    <citation type="submission" date="2013-09" db="EMBL/GenBank/DDBJ databases">
        <authorList>
            <person name="Durkin A.S."/>
            <person name="Haft D.R."/>
            <person name="McCorrison J."/>
            <person name="Torralba M."/>
            <person name="Gillis M."/>
            <person name="Haft D.H."/>
            <person name="Methe B."/>
            <person name="Sutton G."/>
            <person name="Nelson K.E."/>
        </authorList>
    </citation>
    <scope>NUCLEOTIDE SEQUENCE [LARGE SCALE GENOMIC DNA]</scope>
    <source>
        <strain evidence="5 6">BV3C16-1</strain>
    </source>
</reference>
<evidence type="ECO:0000313" key="5">
    <source>
        <dbReference type="EMBL" id="ERT58008.1"/>
    </source>
</evidence>
<dbReference type="SUPFAM" id="SSF48179">
    <property type="entry name" value="6-phosphogluconate dehydrogenase C-terminal domain-like"/>
    <property type="match status" value="1"/>
</dbReference>
<evidence type="ECO:0000256" key="3">
    <source>
        <dbReference type="ARBA" id="ARBA00029440"/>
    </source>
</evidence>
<dbReference type="Gene3D" id="1.10.3660.10">
    <property type="entry name" value="6-phosphogluconate dehydrogenase C-terminal like domain"/>
    <property type="match status" value="1"/>
</dbReference>
<comment type="similarity">
    <text evidence="1">Belongs to the prephenate/arogenate dehydrogenase family.</text>
</comment>
<dbReference type="InterPro" id="IPR046825">
    <property type="entry name" value="PDH_C"/>
</dbReference>
<dbReference type="PANTHER" id="PTHR21363:SF0">
    <property type="entry name" value="PREPHENATE DEHYDROGENASE [NADP(+)]"/>
    <property type="match status" value="1"/>
</dbReference>
<dbReference type="AlphaFoldDB" id="U7UHT1"/>
<dbReference type="STRING" id="1111454.HMPREF1250_0661"/>
<comment type="pathway">
    <text evidence="3">Amino-acid biosynthesis.</text>
</comment>
<dbReference type="EC" id="1.3.1.12" evidence="5"/>
<evidence type="ECO:0000259" key="4">
    <source>
        <dbReference type="PROSITE" id="PS51176"/>
    </source>
</evidence>
<keyword evidence="2 5" id="KW-0560">Oxidoreductase</keyword>
<keyword evidence="6" id="KW-1185">Reference proteome</keyword>
<organism evidence="5 6">
    <name type="scientific">Megasphaera vaginalis</name>
    <name type="common">ex Srinivasan et al. 2021</name>
    <dbReference type="NCBI Taxonomy" id="1111454"/>
    <lineage>
        <taxon>Bacteria</taxon>
        <taxon>Bacillati</taxon>
        <taxon>Bacillota</taxon>
        <taxon>Negativicutes</taxon>
        <taxon>Veillonellales</taxon>
        <taxon>Veillonellaceae</taxon>
        <taxon>Megasphaera</taxon>
    </lineage>
</organism>
<dbReference type="EMBL" id="AWXA01000048">
    <property type="protein sequence ID" value="ERT58008.1"/>
    <property type="molecule type" value="Genomic_DNA"/>
</dbReference>
<dbReference type="GO" id="GO:0008977">
    <property type="term" value="F:prephenate dehydrogenase (NAD+) activity"/>
    <property type="evidence" value="ECO:0007669"/>
    <property type="project" value="UniProtKB-EC"/>
</dbReference>
<comment type="caution">
    <text evidence="5">The sequence shown here is derived from an EMBL/GenBank/DDBJ whole genome shotgun (WGS) entry which is preliminary data.</text>
</comment>
<feature type="domain" description="Prephenate/arogenate dehydrogenase" evidence="4">
    <location>
        <begin position="8"/>
        <end position="287"/>
    </location>
</feature>
<evidence type="ECO:0000313" key="6">
    <source>
        <dbReference type="Proteomes" id="UP000017090"/>
    </source>
</evidence>
<dbReference type="InterPro" id="IPR003099">
    <property type="entry name" value="Prephen_DH"/>
</dbReference>
<dbReference type="InterPro" id="IPR036291">
    <property type="entry name" value="NAD(P)-bd_dom_sf"/>
</dbReference>